<evidence type="ECO:0000313" key="2">
    <source>
        <dbReference type="EMBL" id="UUF07301.1"/>
    </source>
</evidence>
<reference evidence="2 3" key="1">
    <citation type="submission" date="2021-03" db="EMBL/GenBank/DDBJ databases">
        <title>Comparative Genomics and Metabolomics in the genus Turicibacter.</title>
        <authorList>
            <person name="Maki J."/>
            <person name="Looft T."/>
        </authorList>
    </citation>
    <scope>NUCLEOTIDE SEQUENCE [LARGE SCALE GENOMIC DNA]</scope>
    <source>
        <strain evidence="2 3">MMM721</strain>
    </source>
</reference>
<dbReference type="Gene3D" id="3.40.630.30">
    <property type="match status" value="1"/>
</dbReference>
<protein>
    <submittedName>
        <fullName evidence="2">GNAT family N-acetyltransferase</fullName>
    </submittedName>
</protein>
<sequence>MVKHIYSSNTKTCVCEEDAVIKGFISISDDSFIGTLFVDSAYQGQEIGQVLINTTLNQYKLLSLAVYKYKVNSIYFYKK</sequence>
<organism evidence="2 3">
    <name type="scientific">Turicibacter bilis</name>
    <dbReference type="NCBI Taxonomy" id="2735723"/>
    <lineage>
        <taxon>Bacteria</taxon>
        <taxon>Bacillati</taxon>
        <taxon>Bacillota</taxon>
        <taxon>Erysipelotrichia</taxon>
        <taxon>Erysipelotrichales</taxon>
        <taxon>Turicibacteraceae</taxon>
        <taxon>Turicibacter</taxon>
    </lineage>
</organism>
<dbReference type="Proteomes" id="UP001058016">
    <property type="component" value="Chromosome"/>
</dbReference>
<feature type="domain" description="N-acetyltransferase" evidence="1">
    <location>
        <begin position="1"/>
        <end position="79"/>
    </location>
</feature>
<evidence type="ECO:0000259" key="1">
    <source>
        <dbReference type="PROSITE" id="PS51186"/>
    </source>
</evidence>
<evidence type="ECO:0000313" key="3">
    <source>
        <dbReference type="Proteomes" id="UP001058016"/>
    </source>
</evidence>
<dbReference type="InterPro" id="IPR000182">
    <property type="entry name" value="GNAT_dom"/>
</dbReference>
<dbReference type="InterPro" id="IPR016181">
    <property type="entry name" value="Acyl_CoA_acyltransferase"/>
</dbReference>
<proteinExistence type="predicted"/>
<dbReference type="PROSITE" id="PS51186">
    <property type="entry name" value="GNAT"/>
    <property type="match status" value="1"/>
</dbReference>
<gene>
    <name evidence="2" type="ORF">J0J69_10230</name>
</gene>
<dbReference type="RefSeq" id="WP_212725987.1">
    <property type="nucleotide sequence ID" value="NZ_CP071249.1"/>
</dbReference>
<dbReference type="EMBL" id="CP071249">
    <property type="protein sequence ID" value="UUF07301.1"/>
    <property type="molecule type" value="Genomic_DNA"/>
</dbReference>
<keyword evidence="3" id="KW-1185">Reference proteome</keyword>
<dbReference type="SUPFAM" id="SSF55729">
    <property type="entry name" value="Acyl-CoA N-acyltransferases (Nat)"/>
    <property type="match status" value="1"/>
</dbReference>
<dbReference type="CDD" id="cd04301">
    <property type="entry name" value="NAT_SF"/>
    <property type="match status" value="1"/>
</dbReference>
<name>A0ABY5JN66_9FIRM</name>
<dbReference type="Pfam" id="PF13673">
    <property type="entry name" value="Acetyltransf_10"/>
    <property type="match status" value="1"/>
</dbReference>
<accession>A0ABY5JN66</accession>